<comment type="caution">
    <text evidence="3">The sequence shown here is derived from an EMBL/GenBank/DDBJ whole genome shotgun (WGS) entry which is preliminary data.</text>
</comment>
<organism evidence="3 4">
    <name type="scientific">Phrynosoma platyrhinos</name>
    <name type="common">Desert horned lizard</name>
    <dbReference type="NCBI Taxonomy" id="52577"/>
    <lineage>
        <taxon>Eukaryota</taxon>
        <taxon>Metazoa</taxon>
        <taxon>Chordata</taxon>
        <taxon>Craniata</taxon>
        <taxon>Vertebrata</taxon>
        <taxon>Euteleostomi</taxon>
        <taxon>Lepidosauria</taxon>
        <taxon>Squamata</taxon>
        <taxon>Bifurcata</taxon>
        <taxon>Unidentata</taxon>
        <taxon>Episquamata</taxon>
        <taxon>Toxicofera</taxon>
        <taxon>Iguania</taxon>
        <taxon>Phrynosomatidae</taxon>
        <taxon>Phrynosomatinae</taxon>
        <taxon>Phrynosoma</taxon>
    </lineage>
</organism>
<dbReference type="Pfam" id="PF02023">
    <property type="entry name" value="SCAN"/>
    <property type="match status" value="1"/>
</dbReference>
<gene>
    <name evidence="3" type="ORF">JD844_013880</name>
</gene>
<dbReference type="SUPFAM" id="SSF47353">
    <property type="entry name" value="Retrovirus capsid dimerization domain-like"/>
    <property type="match status" value="1"/>
</dbReference>
<dbReference type="Proteomes" id="UP000826234">
    <property type="component" value="Unassembled WGS sequence"/>
</dbReference>
<evidence type="ECO:0000259" key="2">
    <source>
        <dbReference type="PROSITE" id="PS50804"/>
    </source>
</evidence>
<name>A0ABQ7TMH0_PHRPL</name>
<reference evidence="3 4" key="1">
    <citation type="journal article" date="2022" name="Gigascience">
        <title>A chromosome-level genome assembly and annotation of the desert horned lizard, Phrynosoma platyrhinos, provides insight into chromosomal rearrangements among reptiles.</title>
        <authorList>
            <person name="Koochekian N."/>
            <person name="Ascanio A."/>
            <person name="Farleigh K."/>
            <person name="Card D.C."/>
            <person name="Schield D.R."/>
            <person name="Castoe T.A."/>
            <person name="Jezkova T."/>
        </authorList>
    </citation>
    <scope>NUCLEOTIDE SEQUENCE [LARGE SCALE GENOMIC DNA]</scope>
    <source>
        <strain evidence="3">NK-2021</strain>
    </source>
</reference>
<dbReference type="InterPro" id="IPR003309">
    <property type="entry name" value="SCAN_dom"/>
</dbReference>
<dbReference type="CDD" id="cd07936">
    <property type="entry name" value="SCAN"/>
    <property type="match status" value="1"/>
</dbReference>
<keyword evidence="1" id="KW-0539">Nucleus</keyword>
<dbReference type="PANTHER" id="PTHR45935">
    <property type="entry name" value="PROTEIN ZBED8-RELATED"/>
    <property type="match status" value="1"/>
</dbReference>
<dbReference type="InterPro" id="IPR050916">
    <property type="entry name" value="SCAN-C2H2_zinc_finger"/>
</dbReference>
<protein>
    <recommendedName>
        <fullName evidence="2">SCAN box domain-containing protein</fullName>
    </recommendedName>
</protein>
<dbReference type="PROSITE" id="PS50804">
    <property type="entry name" value="SCAN_BOX"/>
    <property type="match status" value="1"/>
</dbReference>
<evidence type="ECO:0000256" key="1">
    <source>
        <dbReference type="ARBA" id="ARBA00023242"/>
    </source>
</evidence>
<dbReference type="InterPro" id="IPR038269">
    <property type="entry name" value="SCAN_sf"/>
</dbReference>
<accession>A0ABQ7TMH0</accession>
<evidence type="ECO:0000313" key="3">
    <source>
        <dbReference type="EMBL" id="KAH0630635.1"/>
    </source>
</evidence>
<keyword evidence="4" id="KW-1185">Reference proteome</keyword>
<proteinExistence type="predicted"/>
<dbReference type="SMART" id="SM00431">
    <property type="entry name" value="SCAN"/>
    <property type="match status" value="1"/>
</dbReference>
<dbReference type="PANTHER" id="PTHR45935:SF15">
    <property type="entry name" value="SCAN BOX DOMAIN-CONTAINING PROTEIN"/>
    <property type="match status" value="1"/>
</dbReference>
<feature type="domain" description="SCAN box" evidence="2">
    <location>
        <begin position="16"/>
        <end position="94"/>
    </location>
</feature>
<dbReference type="Gene3D" id="1.10.4020.10">
    <property type="entry name" value="DNA breaking-rejoining enzymes"/>
    <property type="match status" value="1"/>
</dbReference>
<sequence>MQKSLTEDLSHSDVQREHLKQFSYKEAEGLREVCSRLHALCHQWLQPERHTKAQILDLVILDQFLAVLPLEMASWVRECGAETCSQAVALAEGFLLSQAEEKKQKQQQCYIFPFKELIVKEAGNYPMAKSLSDSGKRVWCRRILQPDDRSTTKIGKEEQPWPKYHSSSALTVDALRTASVSLDQCKLPPSWLVGFRDVFTGSPKLADLGQSYIG</sequence>
<evidence type="ECO:0000313" key="4">
    <source>
        <dbReference type="Proteomes" id="UP000826234"/>
    </source>
</evidence>
<dbReference type="EMBL" id="JAIPUX010000439">
    <property type="protein sequence ID" value="KAH0630635.1"/>
    <property type="molecule type" value="Genomic_DNA"/>
</dbReference>